<feature type="compositionally biased region" description="Polar residues" evidence="1">
    <location>
        <begin position="221"/>
        <end position="232"/>
    </location>
</feature>
<dbReference type="AlphaFoldDB" id="A0A4V1IZX0"/>
<sequence length="304" mass="32196">MSPSDANKLLALTNQHRASLGLNALQLDSKLTAAAEGHSNAQAQAKSMGHFGFENRMATCGFPGSDWAENVGMTQRRPIDVAFMHQMWLDSPGHRRNIEKVGLTHVGFGLAANPDGDYLFYTEFFSAISSGSKYSGVQPQAQQPSSYQGSPSNGHRSLYDTSTGAGAPTTKKGCKNSIKSGAGIPQIPNASTQNTSTPNTSTPNTSTPNTSTQNTGTQSPEGNSGDQQSAPSLESLIKDTLGDLMNGDYSNSQTQDSSDPNAHQTQYSKKTYKINSSGQGGPNVTVYQFFIISNGGKDSGEVKK</sequence>
<dbReference type="EMBL" id="ML005208">
    <property type="protein sequence ID" value="RKP19529.1"/>
    <property type="molecule type" value="Genomic_DNA"/>
</dbReference>
<feature type="domain" description="SCP" evidence="2">
    <location>
        <begin position="10"/>
        <end position="122"/>
    </location>
</feature>
<feature type="compositionally biased region" description="Polar residues" evidence="1">
    <location>
        <begin position="248"/>
        <end position="277"/>
    </location>
</feature>
<feature type="region of interest" description="Disordered" evidence="1">
    <location>
        <begin position="132"/>
        <end position="283"/>
    </location>
</feature>
<feature type="compositionally biased region" description="Polar residues" evidence="1">
    <location>
        <begin position="132"/>
        <end position="164"/>
    </location>
</feature>
<reference evidence="4" key="1">
    <citation type="journal article" date="2018" name="Nat. Microbiol.">
        <title>Leveraging single-cell genomics to expand the fungal tree of life.</title>
        <authorList>
            <person name="Ahrendt S.R."/>
            <person name="Quandt C.A."/>
            <person name="Ciobanu D."/>
            <person name="Clum A."/>
            <person name="Salamov A."/>
            <person name="Andreopoulos B."/>
            <person name="Cheng J.F."/>
            <person name="Woyke T."/>
            <person name="Pelin A."/>
            <person name="Henrissat B."/>
            <person name="Reynolds N.K."/>
            <person name="Benny G.L."/>
            <person name="Smith M.E."/>
            <person name="James T.Y."/>
            <person name="Grigoriev I.V."/>
        </authorList>
    </citation>
    <scope>NUCLEOTIDE SEQUENCE [LARGE SCALE GENOMIC DNA]</scope>
    <source>
        <strain evidence="4">CSF55</strain>
    </source>
</reference>
<dbReference type="PANTHER" id="PTHR31157">
    <property type="entry name" value="SCP DOMAIN-CONTAINING PROTEIN"/>
    <property type="match status" value="1"/>
</dbReference>
<gene>
    <name evidence="3" type="ORF">ROZALSC1DRAFT_22220</name>
</gene>
<accession>A0A4V1IZX0</accession>
<evidence type="ECO:0000259" key="2">
    <source>
        <dbReference type="Pfam" id="PF00188"/>
    </source>
</evidence>
<name>A0A4V1IZX0_ROZAC</name>
<evidence type="ECO:0000313" key="3">
    <source>
        <dbReference type="EMBL" id="RKP19529.1"/>
    </source>
</evidence>
<dbReference type="CDD" id="cd05379">
    <property type="entry name" value="CAP_bacterial"/>
    <property type="match status" value="1"/>
</dbReference>
<organism evidence="3 4">
    <name type="scientific">Rozella allomycis (strain CSF55)</name>
    <dbReference type="NCBI Taxonomy" id="988480"/>
    <lineage>
        <taxon>Eukaryota</taxon>
        <taxon>Fungi</taxon>
        <taxon>Fungi incertae sedis</taxon>
        <taxon>Cryptomycota</taxon>
        <taxon>Cryptomycota incertae sedis</taxon>
        <taxon>Rozella</taxon>
    </lineage>
</organism>
<dbReference type="Gene3D" id="3.40.33.10">
    <property type="entry name" value="CAP"/>
    <property type="match status" value="1"/>
</dbReference>
<dbReference type="InterPro" id="IPR014044">
    <property type="entry name" value="CAP_dom"/>
</dbReference>
<evidence type="ECO:0000256" key="1">
    <source>
        <dbReference type="SAM" id="MobiDB-lite"/>
    </source>
</evidence>
<protein>
    <recommendedName>
        <fullName evidence="2">SCP domain-containing protein</fullName>
    </recommendedName>
</protein>
<dbReference type="Proteomes" id="UP000281549">
    <property type="component" value="Unassembled WGS sequence"/>
</dbReference>
<proteinExistence type="predicted"/>
<dbReference type="SUPFAM" id="SSF55797">
    <property type="entry name" value="PR-1-like"/>
    <property type="match status" value="1"/>
</dbReference>
<dbReference type="InterPro" id="IPR035940">
    <property type="entry name" value="CAP_sf"/>
</dbReference>
<dbReference type="PANTHER" id="PTHR31157:SF1">
    <property type="entry name" value="SCP DOMAIN-CONTAINING PROTEIN"/>
    <property type="match status" value="1"/>
</dbReference>
<evidence type="ECO:0000313" key="4">
    <source>
        <dbReference type="Proteomes" id="UP000281549"/>
    </source>
</evidence>
<dbReference type="Pfam" id="PF00188">
    <property type="entry name" value="CAP"/>
    <property type="match status" value="1"/>
</dbReference>
<feature type="compositionally biased region" description="Low complexity" evidence="1">
    <location>
        <begin position="188"/>
        <end position="220"/>
    </location>
</feature>